<dbReference type="Pfam" id="PF09297">
    <property type="entry name" value="Zn_ribbon_NUD"/>
    <property type="match status" value="1"/>
</dbReference>
<name>A0A2S4K0Q3_9SPIO</name>
<proteinExistence type="inferred from homology"/>
<dbReference type="CDD" id="cd03429">
    <property type="entry name" value="NUDIX_NADH_pyrophosphatase_Nudt13"/>
    <property type="match status" value="1"/>
</dbReference>
<comment type="cofactor">
    <cofactor evidence="2">
        <name>Zn(2+)</name>
        <dbReference type="ChEBI" id="CHEBI:29105"/>
    </cofactor>
</comment>
<comment type="caution">
    <text evidence="12">The sequence shown here is derived from an EMBL/GenBank/DDBJ whole genome shotgun (WGS) entry which is preliminary data.</text>
</comment>
<dbReference type="SUPFAM" id="SSF55811">
    <property type="entry name" value="Nudix"/>
    <property type="match status" value="1"/>
</dbReference>
<comment type="cofactor">
    <cofactor evidence="1">
        <name>Mg(2+)</name>
        <dbReference type="ChEBI" id="CHEBI:18420"/>
    </cofactor>
</comment>
<dbReference type="InterPro" id="IPR000086">
    <property type="entry name" value="NUDIX_hydrolase_dom"/>
</dbReference>
<dbReference type="PROSITE" id="PS51462">
    <property type="entry name" value="NUDIX"/>
    <property type="match status" value="1"/>
</dbReference>
<dbReference type="Gene3D" id="3.90.79.10">
    <property type="entry name" value="Nucleoside Triphosphate Pyrophosphohydrolase"/>
    <property type="match status" value="1"/>
</dbReference>
<gene>
    <name evidence="12" type="ORF">AU468_01340</name>
</gene>
<dbReference type="PANTHER" id="PTHR42904">
    <property type="entry name" value="NUDIX HYDROLASE, NUDC SUBFAMILY"/>
    <property type="match status" value="1"/>
</dbReference>
<feature type="domain" description="Nudix hydrolase" evidence="11">
    <location>
        <begin position="155"/>
        <end position="279"/>
    </location>
</feature>
<dbReference type="Pfam" id="PF00293">
    <property type="entry name" value="NUDIX"/>
    <property type="match status" value="1"/>
</dbReference>
<evidence type="ECO:0000256" key="6">
    <source>
        <dbReference type="ARBA" id="ARBA00022801"/>
    </source>
</evidence>
<dbReference type="Gene3D" id="3.90.79.20">
    <property type="match status" value="1"/>
</dbReference>
<evidence type="ECO:0000256" key="4">
    <source>
        <dbReference type="ARBA" id="ARBA00012381"/>
    </source>
</evidence>
<dbReference type="InterPro" id="IPR049734">
    <property type="entry name" value="NudC-like_C"/>
</dbReference>
<evidence type="ECO:0000256" key="2">
    <source>
        <dbReference type="ARBA" id="ARBA00001947"/>
    </source>
</evidence>
<evidence type="ECO:0000256" key="1">
    <source>
        <dbReference type="ARBA" id="ARBA00001946"/>
    </source>
</evidence>
<comment type="catalytic activity">
    <reaction evidence="9">
        <text>a 5'-end NAD(+)-phospho-ribonucleoside in mRNA + H2O = a 5'-end phospho-adenosine-phospho-ribonucleoside in mRNA + beta-nicotinamide D-ribonucleotide + 2 H(+)</text>
        <dbReference type="Rhea" id="RHEA:60876"/>
        <dbReference type="Rhea" id="RHEA-COMP:15698"/>
        <dbReference type="Rhea" id="RHEA-COMP:15719"/>
        <dbReference type="ChEBI" id="CHEBI:14649"/>
        <dbReference type="ChEBI" id="CHEBI:15377"/>
        <dbReference type="ChEBI" id="CHEBI:15378"/>
        <dbReference type="ChEBI" id="CHEBI:144029"/>
        <dbReference type="ChEBI" id="CHEBI:144051"/>
    </reaction>
    <physiologicalReaction direction="left-to-right" evidence="9">
        <dbReference type="Rhea" id="RHEA:60877"/>
    </physiologicalReaction>
</comment>
<dbReference type="NCBIfam" id="NF001299">
    <property type="entry name" value="PRK00241.1"/>
    <property type="match status" value="1"/>
</dbReference>
<comment type="similarity">
    <text evidence="3">Belongs to the Nudix hydrolase family. NudC subfamily.</text>
</comment>
<evidence type="ECO:0000256" key="10">
    <source>
        <dbReference type="RuleBase" id="RU003476"/>
    </source>
</evidence>
<evidence type="ECO:0000313" key="12">
    <source>
        <dbReference type="EMBL" id="POR05352.1"/>
    </source>
</evidence>
<evidence type="ECO:0000256" key="7">
    <source>
        <dbReference type="ARBA" id="ARBA00022842"/>
    </source>
</evidence>
<evidence type="ECO:0000259" key="11">
    <source>
        <dbReference type="PROSITE" id="PS51462"/>
    </source>
</evidence>
<protein>
    <recommendedName>
        <fullName evidence="4">NAD(+) diphosphatase</fullName>
        <ecNumber evidence="4">3.6.1.22</ecNumber>
    </recommendedName>
</protein>
<dbReference type="RefSeq" id="WP_219812027.1">
    <property type="nucleotide sequence ID" value="NZ_LPWH01000003.1"/>
</dbReference>
<keyword evidence="13" id="KW-1185">Reference proteome</keyword>
<accession>A0A2S4K0Q3</accession>
<evidence type="ECO:0000256" key="3">
    <source>
        <dbReference type="ARBA" id="ARBA00009595"/>
    </source>
</evidence>
<dbReference type="Proteomes" id="UP000237350">
    <property type="component" value="Unassembled WGS sequence"/>
</dbReference>
<dbReference type="PROSITE" id="PS00893">
    <property type="entry name" value="NUDIX_BOX"/>
    <property type="match status" value="1"/>
</dbReference>
<evidence type="ECO:0000313" key="13">
    <source>
        <dbReference type="Proteomes" id="UP000237350"/>
    </source>
</evidence>
<organism evidence="12 13">
    <name type="scientific">Alkalispirochaeta sphaeroplastigenens</name>
    <dbReference type="NCBI Taxonomy" id="1187066"/>
    <lineage>
        <taxon>Bacteria</taxon>
        <taxon>Pseudomonadati</taxon>
        <taxon>Spirochaetota</taxon>
        <taxon>Spirochaetia</taxon>
        <taxon>Spirochaetales</taxon>
        <taxon>Spirochaetaceae</taxon>
        <taxon>Alkalispirochaeta</taxon>
    </lineage>
</organism>
<dbReference type="GO" id="GO:0019677">
    <property type="term" value="P:NAD+ catabolic process"/>
    <property type="evidence" value="ECO:0007669"/>
    <property type="project" value="TreeGrafter"/>
</dbReference>
<dbReference type="GO" id="GO:0035529">
    <property type="term" value="F:NADH pyrophosphatase activity"/>
    <property type="evidence" value="ECO:0007669"/>
    <property type="project" value="TreeGrafter"/>
</dbReference>
<reference evidence="13" key="1">
    <citation type="submission" date="2015-12" db="EMBL/GenBank/DDBJ databases">
        <authorList>
            <person name="Lodha T.D."/>
            <person name="Chintalapati S."/>
            <person name="Chintalapati V.R."/>
            <person name="Sravanthi T."/>
        </authorList>
    </citation>
    <scope>NUCLEOTIDE SEQUENCE [LARGE SCALE GENOMIC DNA]</scope>
    <source>
        <strain evidence="13">JC133</strain>
    </source>
</reference>
<dbReference type="InterPro" id="IPR020084">
    <property type="entry name" value="NUDIX_hydrolase_CS"/>
</dbReference>
<sequence length="295" mass="32973">MTSREERRLALFPDNWNLLVLEKKEAARDQARHPLHELPREEELRSLGIVSPDSALEFPSGSSLRGRASFVDRQYLAPLVDRPLRTSEGDRFLLISRRNAPDTMDPEECTVANRVFHLAYWDRASRFCGTCAAPMEMISGEMAKQCSACGATSYPRISPAVIVAVVRQGKLLLAHSRRHSGKMYSVLAGFVEAGETLEQAAAREVQEECGITIKNVRYLASQPWPFPTALMAAFTADYAGGEIALQDEEIVSADWFAPGELPREIPDAYSIARRLIERFVSDHGTPQDLQRLLSR</sequence>
<dbReference type="GO" id="GO:0006742">
    <property type="term" value="P:NADP+ catabolic process"/>
    <property type="evidence" value="ECO:0007669"/>
    <property type="project" value="TreeGrafter"/>
</dbReference>
<evidence type="ECO:0000256" key="9">
    <source>
        <dbReference type="ARBA" id="ARBA00023679"/>
    </source>
</evidence>
<dbReference type="PANTHER" id="PTHR42904:SF6">
    <property type="entry name" value="NAD-CAPPED RNA HYDROLASE NUDT12"/>
    <property type="match status" value="1"/>
</dbReference>
<dbReference type="PRINTS" id="PR00502">
    <property type="entry name" value="NUDIXFAMILY"/>
</dbReference>
<evidence type="ECO:0000256" key="8">
    <source>
        <dbReference type="ARBA" id="ARBA00023027"/>
    </source>
</evidence>
<dbReference type="GO" id="GO:0005829">
    <property type="term" value="C:cytosol"/>
    <property type="evidence" value="ECO:0007669"/>
    <property type="project" value="TreeGrafter"/>
</dbReference>
<dbReference type="EMBL" id="LPWH01000003">
    <property type="protein sequence ID" value="POR05352.1"/>
    <property type="molecule type" value="Genomic_DNA"/>
</dbReference>
<dbReference type="GO" id="GO:0046872">
    <property type="term" value="F:metal ion binding"/>
    <property type="evidence" value="ECO:0007669"/>
    <property type="project" value="UniProtKB-KW"/>
</dbReference>
<dbReference type="InterPro" id="IPR020476">
    <property type="entry name" value="Nudix_hydrolase"/>
</dbReference>
<keyword evidence="8" id="KW-0520">NAD</keyword>
<dbReference type="InterPro" id="IPR015376">
    <property type="entry name" value="Znr_NADH_PPase"/>
</dbReference>
<evidence type="ECO:0000256" key="5">
    <source>
        <dbReference type="ARBA" id="ARBA00022723"/>
    </source>
</evidence>
<keyword evidence="7" id="KW-0460">Magnesium</keyword>
<dbReference type="InterPro" id="IPR015797">
    <property type="entry name" value="NUDIX_hydrolase-like_dom_sf"/>
</dbReference>
<keyword evidence="6 10" id="KW-0378">Hydrolase</keyword>
<keyword evidence="5" id="KW-0479">Metal-binding</keyword>
<dbReference type="EC" id="3.6.1.22" evidence="4"/>
<dbReference type="InterPro" id="IPR050241">
    <property type="entry name" value="NAD-cap_RNA_hydrolase_NudC"/>
</dbReference>
<dbReference type="AlphaFoldDB" id="A0A2S4K0Q3"/>